<keyword evidence="3" id="KW-1185">Reference proteome</keyword>
<name>A0A2K8ZB69_9BACT</name>
<proteinExistence type="predicted"/>
<feature type="compositionally biased region" description="Basic and acidic residues" evidence="1">
    <location>
        <begin position="52"/>
        <end position="68"/>
    </location>
</feature>
<feature type="region of interest" description="Disordered" evidence="1">
    <location>
        <begin position="52"/>
        <end position="74"/>
    </location>
</feature>
<evidence type="ECO:0000256" key="1">
    <source>
        <dbReference type="SAM" id="MobiDB-lite"/>
    </source>
</evidence>
<accession>A0A2K8ZB69</accession>
<sequence>MGVYLLLFAFTPYIIFNYKVKFPTIIVVQRALLKKMWIRSKRLKKIRIGRSEKTKNKKDRAFAKKSERGLQLYF</sequence>
<protein>
    <submittedName>
        <fullName evidence="2">Uncharacterized protein</fullName>
    </submittedName>
</protein>
<dbReference type="AlphaFoldDB" id="A0A2K8ZB69"/>
<dbReference type="KEGG" id="spir:CWM47_37870"/>
<gene>
    <name evidence="2" type="ORF">CWM47_37870</name>
</gene>
<dbReference type="EMBL" id="CP025096">
    <property type="protein sequence ID" value="AUD07085.1"/>
    <property type="molecule type" value="Genomic_DNA"/>
</dbReference>
<evidence type="ECO:0000313" key="3">
    <source>
        <dbReference type="Proteomes" id="UP000232883"/>
    </source>
</evidence>
<evidence type="ECO:0000313" key="2">
    <source>
        <dbReference type="EMBL" id="AUD07085.1"/>
    </source>
</evidence>
<organism evidence="2 3">
    <name type="scientific">Spirosoma pollinicola</name>
    <dbReference type="NCBI Taxonomy" id="2057025"/>
    <lineage>
        <taxon>Bacteria</taxon>
        <taxon>Pseudomonadati</taxon>
        <taxon>Bacteroidota</taxon>
        <taxon>Cytophagia</taxon>
        <taxon>Cytophagales</taxon>
        <taxon>Cytophagaceae</taxon>
        <taxon>Spirosoma</taxon>
    </lineage>
</organism>
<dbReference type="Proteomes" id="UP000232883">
    <property type="component" value="Chromosome"/>
</dbReference>
<reference evidence="2 3" key="1">
    <citation type="submission" date="2017-11" db="EMBL/GenBank/DDBJ databases">
        <title>Taxonomic description and genome sequences of Spirosoma HA7 sp. nov., isolated from pollen microhabitat of Corylus avellana.</title>
        <authorList>
            <person name="Ambika Manirajan B."/>
            <person name="Suarez C."/>
            <person name="Ratering S."/>
            <person name="Geissler-Plaum R."/>
            <person name="Cardinale M."/>
            <person name="Sylvia S."/>
        </authorList>
    </citation>
    <scope>NUCLEOTIDE SEQUENCE [LARGE SCALE GENOMIC DNA]</scope>
    <source>
        <strain evidence="2 3">HA7</strain>
    </source>
</reference>